<organism evidence="1 2">
    <name type="scientific">Aspergillus tanneri</name>
    <dbReference type="NCBI Taxonomy" id="1220188"/>
    <lineage>
        <taxon>Eukaryota</taxon>
        <taxon>Fungi</taxon>
        <taxon>Dikarya</taxon>
        <taxon>Ascomycota</taxon>
        <taxon>Pezizomycotina</taxon>
        <taxon>Eurotiomycetes</taxon>
        <taxon>Eurotiomycetidae</taxon>
        <taxon>Eurotiales</taxon>
        <taxon>Aspergillaceae</taxon>
        <taxon>Aspergillus</taxon>
        <taxon>Aspergillus subgen. Circumdati</taxon>
    </lineage>
</organism>
<gene>
    <name evidence="1" type="ORF">EYZ11_006904</name>
</gene>
<name>A0A4S3JEM8_9EURO</name>
<reference evidence="1 2" key="1">
    <citation type="submission" date="2019-03" db="EMBL/GenBank/DDBJ databases">
        <title>The genome sequence of a newly discovered highly antifungal drug resistant Aspergillus species, Aspergillus tanneri NIH 1004.</title>
        <authorList>
            <person name="Mounaud S."/>
            <person name="Singh I."/>
            <person name="Joardar V."/>
            <person name="Pakala S."/>
            <person name="Pakala S."/>
            <person name="Venepally P."/>
            <person name="Hoover J."/>
            <person name="Nierman W."/>
            <person name="Chung J."/>
            <person name="Losada L."/>
        </authorList>
    </citation>
    <scope>NUCLEOTIDE SEQUENCE [LARGE SCALE GENOMIC DNA]</scope>
    <source>
        <strain evidence="1 2">NIH1004</strain>
    </source>
</reference>
<evidence type="ECO:0000313" key="2">
    <source>
        <dbReference type="Proteomes" id="UP000308092"/>
    </source>
</evidence>
<proteinExistence type="predicted"/>
<sequence>MVEVSHDDPVSSLQTQRTVDVDFVEEHSPEYGCLKPEPELPSSGYTPVTLCQTPSYSALKFFPQF</sequence>
<evidence type="ECO:0000313" key="1">
    <source>
        <dbReference type="EMBL" id="THC93620.1"/>
    </source>
</evidence>
<protein>
    <submittedName>
        <fullName evidence="1">Uncharacterized protein</fullName>
    </submittedName>
</protein>
<dbReference type="EMBL" id="SOSA01000254">
    <property type="protein sequence ID" value="THC93620.1"/>
    <property type="molecule type" value="Genomic_DNA"/>
</dbReference>
<dbReference type="VEuPathDB" id="FungiDB:EYZ11_006904"/>
<accession>A0A4S3JEM8</accession>
<dbReference type="Proteomes" id="UP000308092">
    <property type="component" value="Unassembled WGS sequence"/>
</dbReference>
<keyword evidence="2" id="KW-1185">Reference proteome</keyword>
<comment type="caution">
    <text evidence="1">The sequence shown here is derived from an EMBL/GenBank/DDBJ whole genome shotgun (WGS) entry which is preliminary data.</text>
</comment>
<dbReference type="AlphaFoldDB" id="A0A4S3JEM8"/>